<keyword evidence="2" id="KW-0812">Transmembrane</keyword>
<evidence type="ECO:0000256" key="2">
    <source>
        <dbReference type="SAM" id="Phobius"/>
    </source>
</evidence>
<comment type="caution">
    <text evidence="3">The sequence shown here is derived from an EMBL/GenBank/DDBJ whole genome shotgun (WGS) entry which is preliminary data.</text>
</comment>
<sequence>MLQVPGGPELLIISFLVLVLFGVVPLAVIALLRYTGRDGERVKELEARVEELERRAGRVDGAARNPESEDGSDEATVGG</sequence>
<keyword evidence="2" id="KW-0472">Membrane</keyword>
<name>A0ABD5RYD4_9EURY</name>
<dbReference type="AlphaFoldDB" id="A0ABD5RYD4"/>
<reference evidence="3 4" key="1">
    <citation type="journal article" date="2019" name="Int. J. Syst. Evol. Microbiol.">
        <title>The Global Catalogue of Microorganisms (GCM) 10K type strain sequencing project: providing services to taxonomists for standard genome sequencing and annotation.</title>
        <authorList>
            <consortium name="The Broad Institute Genomics Platform"/>
            <consortium name="The Broad Institute Genome Sequencing Center for Infectious Disease"/>
            <person name="Wu L."/>
            <person name="Ma J."/>
        </authorList>
    </citation>
    <scope>NUCLEOTIDE SEQUENCE [LARGE SCALE GENOMIC DNA]</scope>
    <source>
        <strain evidence="3 4">NBRC 111368</strain>
    </source>
</reference>
<evidence type="ECO:0000256" key="1">
    <source>
        <dbReference type="SAM" id="MobiDB-lite"/>
    </source>
</evidence>
<keyword evidence="2" id="KW-1133">Transmembrane helix</keyword>
<evidence type="ECO:0008006" key="5">
    <source>
        <dbReference type="Google" id="ProtNLM"/>
    </source>
</evidence>
<organism evidence="3 4">
    <name type="scientific">Halobium palmae</name>
    <dbReference type="NCBI Taxonomy" id="1776492"/>
    <lineage>
        <taxon>Archaea</taxon>
        <taxon>Methanobacteriati</taxon>
        <taxon>Methanobacteriota</taxon>
        <taxon>Stenosarchaea group</taxon>
        <taxon>Halobacteria</taxon>
        <taxon>Halobacteriales</taxon>
        <taxon>Haloferacaceae</taxon>
        <taxon>Halobium</taxon>
    </lineage>
</organism>
<evidence type="ECO:0000313" key="3">
    <source>
        <dbReference type="EMBL" id="MFC6724403.1"/>
    </source>
</evidence>
<protein>
    <recommendedName>
        <fullName evidence="5">Preprotein translocase subunit TatA</fullName>
    </recommendedName>
</protein>
<keyword evidence="4" id="KW-1185">Reference proteome</keyword>
<feature type="transmembrane region" description="Helical" evidence="2">
    <location>
        <begin position="12"/>
        <end position="32"/>
    </location>
</feature>
<proteinExistence type="predicted"/>
<feature type="region of interest" description="Disordered" evidence="1">
    <location>
        <begin position="54"/>
        <end position="79"/>
    </location>
</feature>
<feature type="non-terminal residue" evidence="3">
    <location>
        <position position="79"/>
    </location>
</feature>
<evidence type="ECO:0000313" key="4">
    <source>
        <dbReference type="Proteomes" id="UP001596328"/>
    </source>
</evidence>
<accession>A0ABD5RYD4</accession>
<gene>
    <name evidence="3" type="ORF">ACFQE1_08460</name>
</gene>
<dbReference type="EMBL" id="JBHSWU010000171">
    <property type="protein sequence ID" value="MFC6724403.1"/>
    <property type="molecule type" value="Genomic_DNA"/>
</dbReference>
<dbReference type="Proteomes" id="UP001596328">
    <property type="component" value="Unassembled WGS sequence"/>
</dbReference>